<feature type="transmembrane region" description="Helical" evidence="8">
    <location>
        <begin position="298"/>
        <end position="320"/>
    </location>
</feature>
<evidence type="ECO:0000313" key="9">
    <source>
        <dbReference type="EMBL" id="TDP87067.1"/>
    </source>
</evidence>
<sequence length="357" mass="35539">MTIGEATERGGAAAGGPAVPRVPPPGAALVPLLALACLALAVASLAFGAVSLPGSAVVDVFLGRGEDVARTIVLDIRLPRMILSLSIGATLGLTGAALQGLLRNPLASESLFGAPPAAAFGAVTVLSLGAADALSVWVPTAAIAGAFASIFLLVAVAGPRAGMTTLILAGLAVSSLAGALISLALNLAPNPYAALEIAFWLLGSLDDRSMRHVAIALPFMALAWVLIGSAGPAFRVLALGEEAAESLGVRVAALRLRVVLATACGVGAAVAVAGGVGFVGLVAPHLVRPLVGHDPARVLLPSALAGAALLTAADVLVRFVPATEEIRLGVVTALVGVPFFLVLIARHRSLVEGGTER</sequence>
<dbReference type="InterPro" id="IPR037294">
    <property type="entry name" value="ABC_BtuC-like"/>
</dbReference>
<dbReference type="Gene3D" id="1.10.3470.10">
    <property type="entry name" value="ABC transporter involved in vitamin B12 uptake, BtuC"/>
    <property type="match status" value="1"/>
</dbReference>
<evidence type="ECO:0000256" key="3">
    <source>
        <dbReference type="ARBA" id="ARBA00022448"/>
    </source>
</evidence>
<evidence type="ECO:0000256" key="1">
    <source>
        <dbReference type="ARBA" id="ARBA00004651"/>
    </source>
</evidence>
<keyword evidence="7 8" id="KW-0472">Membrane</keyword>
<comment type="similarity">
    <text evidence="2">Belongs to the binding-protein-dependent transport system permease family. FecCD subfamily.</text>
</comment>
<keyword evidence="5 8" id="KW-0812">Transmembrane</keyword>
<feature type="transmembrane region" description="Helical" evidence="8">
    <location>
        <begin position="29"/>
        <end position="62"/>
    </location>
</feature>
<keyword evidence="6 8" id="KW-1133">Transmembrane helix</keyword>
<evidence type="ECO:0000313" key="10">
    <source>
        <dbReference type="Proteomes" id="UP000294547"/>
    </source>
</evidence>
<keyword evidence="4" id="KW-1003">Cell membrane</keyword>
<feature type="transmembrane region" description="Helical" evidence="8">
    <location>
        <begin position="326"/>
        <end position="345"/>
    </location>
</feature>
<dbReference type="Pfam" id="PF01032">
    <property type="entry name" value="FecCD"/>
    <property type="match status" value="1"/>
</dbReference>
<comment type="subcellular location">
    <subcellularLocation>
        <location evidence="1">Cell membrane</location>
        <topology evidence="1">Multi-pass membrane protein</topology>
    </subcellularLocation>
</comment>
<feature type="transmembrane region" description="Helical" evidence="8">
    <location>
        <begin position="258"/>
        <end position="286"/>
    </location>
</feature>
<proteinExistence type="inferred from homology"/>
<keyword evidence="10" id="KW-1185">Reference proteome</keyword>
<accession>A0A4R6RM43</accession>
<dbReference type="GO" id="GO:0022857">
    <property type="term" value="F:transmembrane transporter activity"/>
    <property type="evidence" value="ECO:0007669"/>
    <property type="project" value="InterPro"/>
</dbReference>
<dbReference type="Proteomes" id="UP000294547">
    <property type="component" value="Unassembled WGS sequence"/>
</dbReference>
<protein>
    <submittedName>
        <fullName evidence="9">Iron complex transport system permease protein</fullName>
    </submittedName>
</protein>
<feature type="transmembrane region" description="Helical" evidence="8">
    <location>
        <begin position="213"/>
        <end position="238"/>
    </location>
</feature>
<dbReference type="PANTHER" id="PTHR30472">
    <property type="entry name" value="FERRIC ENTEROBACTIN TRANSPORT SYSTEM PERMEASE PROTEIN"/>
    <property type="match status" value="1"/>
</dbReference>
<gene>
    <name evidence="9" type="ORF">EDD54_0952</name>
</gene>
<evidence type="ECO:0000256" key="4">
    <source>
        <dbReference type="ARBA" id="ARBA00022475"/>
    </source>
</evidence>
<evidence type="ECO:0000256" key="6">
    <source>
        <dbReference type="ARBA" id="ARBA00022989"/>
    </source>
</evidence>
<evidence type="ECO:0000256" key="7">
    <source>
        <dbReference type="ARBA" id="ARBA00023136"/>
    </source>
</evidence>
<comment type="caution">
    <text evidence="9">The sequence shown here is derived from an EMBL/GenBank/DDBJ whole genome shotgun (WGS) entry which is preliminary data.</text>
</comment>
<dbReference type="SUPFAM" id="SSF81345">
    <property type="entry name" value="ABC transporter involved in vitamin B12 uptake, BtuC"/>
    <property type="match status" value="1"/>
</dbReference>
<dbReference type="PANTHER" id="PTHR30472:SF25">
    <property type="entry name" value="ABC TRANSPORTER PERMEASE PROTEIN MJ0876-RELATED"/>
    <property type="match status" value="1"/>
</dbReference>
<dbReference type="InterPro" id="IPR000522">
    <property type="entry name" value="ABC_transptr_permease_BtuC"/>
</dbReference>
<dbReference type="RefSeq" id="WP_126536093.1">
    <property type="nucleotide sequence ID" value="NZ_BSPM01000008.1"/>
</dbReference>
<reference evidence="9 10" key="1">
    <citation type="submission" date="2019-03" db="EMBL/GenBank/DDBJ databases">
        <title>Genomic Encyclopedia of Type Strains, Phase IV (KMG-IV): sequencing the most valuable type-strain genomes for metagenomic binning, comparative biology and taxonomic classification.</title>
        <authorList>
            <person name="Goeker M."/>
        </authorList>
    </citation>
    <scope>NUCLEOTIDE SEQUENCE [LARGE SCALE GENOMIC DNA]</scope>
    <source>
        <strain evidence="9 10">DSM 102969</strain>
    </source>
</reference>
<organism evidence="9 10">
    <name type="scientific">Oharaeibacter diazotrophicus</name>
    <dbReference type="NCBI Taxonomy" id="1920512"/>
    <lineage>
        <taxon>Bacteria</taxon>
        <taxon>Pseudomonadati</taxon>
        <taxon>Pseudomonadota</taxon>
        <taxon>Alphaproteobacteria</taxon>
        <taxon>Hyphomicrobiales</taxon>
        <taxon>Pleomorphomonadaceae</taxon>
        <taxon>Oharaeibacter</taxon>
    </lineage>
</organism>
<evidence type="ECO:0000256" key="5">
    <source>
        <dbReference type="ARBA" id="ARBA00022692"/>
    </source>
</evidence>
<dbReference type="AlphaFoldDB" id="A0A4R6RM43"/>
<feature type="transmembrane region" description="Helical" evidence="8">
    <location>
        <begin position="165"/>
        <end position="185"/>
    </location>
</feature>
<feature type="transmembrane region" description="Helical" evidence="8">
    <location>
        <begin position="136"/>
        <end position="158"/>
    </location>
</feature>
<dbReference type="OrthoDB" id="9811975at2"/>
<dbReference type="GO" id="GO:0005886">
    <property type="term" value="C:plasma membrane"/>
    <property type="evidence" value="ECO:0007669"/>
    <property type="project" value="UniProtKB-SubCell"/>
</dbReference>
<evidence type="ECO:0000256" key="8">
    <source>
        <dbReference type="SAM" id="Phobius"/>
    </source>
</evidence>
<name>A0A4R6RM43_9HYPH</name>
<keyword evidence="3" id="KW-0813">Transport</keyword>
<feature type="transmembrane region" description="Helical" evidence="8">
    <location>
        <begin position="82"/>
        <end position="102"/>
    </location>
</feature>
<evidence type="ECO:0000256" key="2">
    <source>
        <dbReference type="ARBA" id="ARBA00007935"/>
    </source>
</evidence>
<dbReference type="EMBL" id="SNXY01000006">
    <property type="protein sequence ID" value="TDP87067.1"/>
    <property type="molecule type" value="Genomic_DNA"/>
</dbReference>